<dbReference type="PROSITE" id="PS50105">
    <property type="entry name" value="SAM_DOMAIN"/>
    <property type="match status" value="1"/>
</dbReference>
<dbReference type="InterPro" id="IPR040772">
    <property type="entry name" value="C19orf47_SAM"/>
</dbReference>
<dbReference type="PANTHER" id="PTHR21359">
    <property type="entry name" value="DUF5577 DOMAIN-CONTAINING PROTEIN"/>
    <property type="match status" value="1"/>
</dbReference>
<dbReference type="Pfam" id="PF18017">
    <property type="entry name" value="SAM_4"/>
    <property type="match status" value="1"/>
</dbReference>
<dbReference type="AlphaFoldDB" id="A0A6M2DET6"/>
<feature type="domain" description="SAM" evidence="2">
    <location>
        <begin position="1"/>
        <end position="70"/>
    </location>
</feature>
<organism evidence="3">
    <name type="scientific">Xenopsylla cheopis</name>
    <name type="common">Oriental rat flea</name>
    <name type="synonym">Pulex cheopis</name>
    <dbReference type="NCBI Taxonomy" id="163159"/>
    <lineage>
        <taxon>Eukaryota</taxon>
        <taxon>Metazoa</taxon>
        <taxon>Ecdysozoa</taxon>
        <taxon>Arthropoda</taxon>
        <taxon>Hexapoda</taxon>
        <taxon>Insecta</taxon>
        <taxon>Pterygota</taxon>
        <taxon>Neoptera</taxon>
        <taxon>Endopterygota</taxon>
        <taxon>Siphonaptera</taxon>
        <taxon>Pulicidae</taxon>
        <taxon>Xenopsyllinae</taxon>
        <taxon>Xenopsylla</taxon>
    </lineage>
</organism>
<accession>A0A6M2DET6</accession>
<dbReference type="InterPro" id="IPR041477">
    <property type="entry name" value="DUF5577"/>
</dbReference>
<dbReference type="PANTHER" id="PTHR21359:SF1">
    <property type="entry name" value="DUF5577 DOMAIN-CONTAINING PROTEIN"/>
    <property type="match status" value="1"/>
</dbReference>
<proteinExistence type="predicted"/>
<dbReference type="InterPro" id="IPR001660">
    <property type="entry name" value="SAM"/>
</dbReference>
<dbReference type="InterPro" id="IPR013761">
    <property type="entry name" value="SAM/pointed_sf"/>
</dbReference>
<protein>
    <recommendedName>
        <fullName evidence="2">SAM domain-containing protein</fullName>
    </recommendedName>
</protein>
<evidence type="ECO:0000313" key="3">
    <source>
        <dbReference type="EMBL" id="NOV44636.1"/>
    </source>
</evidence>
<sequence length="318" mass="35432">MSSAGTWIEFFTNAGIPSQVSATYALLFNDNRIQMDMLKDLNKDYLREMGITRMGDIIAILRHAKDVHEQTERDKLLGTTRAKVAPVAAVASLPVRKESKTTPLGINGLNERKRKPSVTPEVSPTKKVARRVLPEHEGGYTIKLPQGITPRSKEILAKHKALEKHKASIFKRLDSNISTETSTSSVFKRLGAKTEDKKNIISTRKVITVNSKPLPKSMRADEPKVSTKQRIILPARKFAVSFNDDVLVKTIKKGGVFKKSVVDGNKNDVKSRLGINKEMNSTKNLINLNKANVNRFSHGRLASDRQNLVKKGVFNRLG</sequence>
<dbReference type="SUPFAM" id="SSF47769">
    <property type="entry name" value="SAM/Pointed domain"/>
    <property type="match status" value="1"/>
</dbReference>
<name>A0A6M2DET6_XENCH</name>
<evidence type="ECO:0000256" key="1">
    <source>
        <dbReference type="SAM" id="MobiDB-lite"/>
    </source>
</evidence>
<dbReference type="CDD" id="cd09531">
    <property type="entry name" value="SAM_CS047"/>
    <property type="match status" value="1"/>
</dbReference>
<dbReference type="InterPro" id="IPR039161">
    <property type="entry name" value="C19orf47-like"/>
</dbReference>
<dbReference type="Pfam" id="PF17740">
    <property type="entry name" value="DUF5577"/>
    <property type="match status" value="1"/>
</dbReference>
<dbReference type="Gene3D" id="1.10.150.50">
    <property type="entry name" value="Transcription Factor, Ets-1"/>
    <property type="match status" value="1"/>
</dbReference>
<reference evidence="3" key="1">
    <citation type="submission" date="2020-03" db="EMBL/GenBank/DDBJ databases">
        <title>Transcriptomic Profiling of the Digestive Tract of the Rat Flea, Xenopsylla cheopis, Following Blood Feeding and Infection with Yersinia pestis.</title>
        <authorList>
            <person name="Bland D.M."/>
            <person name="Martens C.A."/>
            <person name="Virtaneva K."/>
            <person name="Kanakabandi K."/>
            <person name="Long D."/>
            <person name="Rosenke R."/>
            <person name="Saturday G.A."/>
            <person name="Hoyt F.H."/>
            <person name="Bruno D.P."/>
            <person name="Ribeiro J.M.C."/>
            <person name="Hinnebusch J."/>
        </authorList>
    </citation>
    <scope>NUCLEOTIDE SEQUENCE</scope>
</reference>
<feature type="region of interest" description="Disordered" evidence="1">
    <location>
        <begin position="101"/>
        <end position="124"/>
    </location>
</feature>
<evidence type="ECO:0000259" key="2">
    <source>
        <dbReference type="PROSITE" id="PS50105"/>
    </source>
</evidence>
<dbReference type="EMBL" id="GIIL01000910">
    <property type="protein sequence ID" value="NOV44636.1"/>
    <property type="molecule type" value="Transcribed_RNA"/>
</dbReference>
<dbReference type="GO" id="GO:0005634">
    <property type="term" value="C:nucleus"/>
    <property type="evidence" value="ECO:0007669"/>
    <property type="project" value="TreeGrafter"/>
</dbReference>